<dbReference type="EMBL" id="CP019791">
    <property type="protein sequence ID" value="AQT69005.1"/>
    <property type="molecule type" value="Genomic_DNA"/>
</dbReference>
<proteinExistence type="predicted"/>
<dbReference type="Gene3D" id="3.90.550.10">
    <property type="entry name" value="Spore Coat Polysaccharide Biosynthesis Protein SpsA, Chain A"/>
    <property type="match status" value="1"/>
</dbReference>
<dbReference type="Pfam" id="PF00535">
    <property type="entry name" value="Glycos_transf_2"/>
    <property type="match status" value="1"/>
</dbReference>
<keyword evidence="3 9" id="KW-0808">Transferase</keyword>
<keyword evidence="4" id="KW-0812">Transmembrane</keyword>
<dbReference type="AlphaFoldDB" id="A0A1U9NME1"/>
<evidence type="ECO:0000256" key="1">
    <source>
        <dbReference type="ARBA" id="ARBA00022475"/>
    </source>
</evidence>
<dbReference type="STRING" id="1936003.STSP2_02183"/>
<dbReference type="OrthoDB" id="9815691at2"/>
<dbReference type="CDD" id="cd04179">
    <property type="entry name" value="DPM_DPG-synthase_like"/>
    <property type="match status" value="1"/>
</dbReference>
<dbReference type="SUPFAM" id="SSF53448">
    <property type="entry name" value="Nucleotide-diphospho-sugar transferases"/>
    <property type="match status" value="1"/>
</dbReference>
<dbReference type="GO" id="GO:0009103">
    <property type="term" value="P:lipopolysaccharide biosynthetic process"/>
    <property type="evidence" value="ECO:0007669"/>
    <property type="project" value="UniProtKB-KW"/>
</dbReference>
<dbReference type="InterPro" id="IPR029044">
    <property type="entry name" value="Nucleotide-diphossugar_trans"/>
</dbReference>
<keyword evidence="2 9" id="KW-0328">Glycosyltransferase</keyword>
<reference evidence="10" key="1">
    <citation type="submission" date="2017-02" db="EMBL/GenBank/DDBJ databases">
        <title>Comparative genomics and description of representatives of a novel lineage of planctomycetes thriving in anoxic sediments.</title>
        <authorList>
            <person name="Spring S."/>
            <person name="Bunk B."/>
            <person name="Sproer C."/>
        </authorList>
    </citation>
    <scope>NUCLEOTIDE SEQUENCE [LARGE SCALE GENOMIC DNA]</scope>
    <source>
        <strain evidence="10">ST-NAGAB-D1</strain>
    </source>
</reference>
<feature type="domain" description="Glycosyltransferase 2-like" evidence="8">
    <location>
        <begin position="9"/>
        <end position="168"/>
    </location>
</feature>
<organism evidence="9 10">
    <name type="scientific">Anaerohalosphaera lusitana</name>
    <dbReference type="NCBI Taxonomy" id="1936003"/>
    <lineage>
        <taxon>Bacteria</taxon>
        <taxon>Pseudomonadati</taxon>
        <taxon>Planctomycetota</taxon>
        <taxon>Phycisphaerae</taxon>
        <taxon>Sedimentisphaerales</taxon>
        <taxon>Anaerohalosphaeraceae</taxon>
        <taxon>Anaerohalosphaera</taxon>
    </lineage>
</organism>
<dbReference type="InterPro" id="IPR050256">
    <property type="entry name" value="Glycosyltransferase_2"/>
</dbReference>
<evidence type="ECO:0000256" key="4">
    <source>
        <dbReference type="ARBA" id="ARBA00022692"/>
    </source>
</evidence>
<evidence type="ECO:0000259" key="8">
    <source>
        <dbReference type="Pfam" id="PF00535"/>
    </source>
</evidence>
<evidence type="ECO:0000256" key="3">
    <source>
        <dbReference type="ARBA" id="ARBA00022679"/>
    </source>
</evidence>
<evidence type="ECO:0000256" key="2">
    <source>
        <dbReference type="ARBA" id="ARBA00022676"/>
    </source>
</evidence>
<dbReference type="InterPro" id="IPR001173">
    <property type="entry name" value="Glyco_trans_2-like"/>
</dbReference>
<dbReference type="GO" id="GO:0005886">
    <property type="term" value="C:plasma membrane"/>
    <property type="evidence" value="ECO:0007669"/>
    <property type="project" value="TreeGrafter"/>
</dbReference>
<keyword evidence="10" id="KW-1185">Reference proteome</keyword>
<dbReference type="GO" id="GO:0099621">
    <property type="term" value="F:undecaprenyl-phosphate 4-deoxy-4-formamido-L-arabinose transferase activity"/>
    <property type="evidence" value="ECO:0007669"/>
    <property type="project" value="UniProtKB-EC"/>
</dbReference>
<evidence type="ECO:0000313" key="10">
    <source>
        <dbReference type="Proteomes" id="UP000189674"/>
    </source>
</evidence>
<dbReference type="Proteomes" id="UP000189674">
    <property type="component" value="Chromosome"/>
</dbReference>
<protein>
    <submittedName>
        <fullName evidence="9">Undecaprenyl-phosphate 4-deoxy-4-formamido-L-arabinose transferase</fullName>
        <ecNumber evidence="9">2.4.2.53</ecNumber>
    </submittedName>
</protein>
<dbReference type="KEGG" id="alus:STSP2_02183"/>
<accession>A0A1U9NME1</accession>
<dbReference type="PANTHER" id="PTHR48090">
    <property type="entry name" value="UNDECAPRENYL-PHOSPHATE 4-DEOXY-4-FORMAMIDO-L-ARABINOSE TRANSFERASE-RELATED"/>
    <property type="match status" value="1"/>
</dbReference>
<evidence type="ECO:0000313" key="9">
    <source>
        <dbReference type="EMBL" id="AQT69005.1"/>
    </source>
</evidence>
<sequence>MTKTSPSISAFFPCYNEQENIEKLVRKTEEVLESLTDDHEIIIVNDGSVDGTAQIADSLAEEISSVKVVHHKTNSGYGAALQSGFEAASKELIFYTDGDGQFDVGELKDILPLIEDCDIVSCYRLKRQEGTIRKINAYCWGVLVNFVFHMKLRDIDCAFKLYRARVFENMPMKSTGALIDTEVLARASRRGFKIVQHGVHHYPRTAGAPTGASPAVILRAFKELFILRKDILSS</sequence>
<keyword evidence="6" id="KW-1133">Transmembrane helix</keyword>
<keyword evidence="5" id="KW-0448">Lipopolysaccharide biosynthesis</keyword>
<dbReference type="EC" id="2.4.2.53" evidence="9"/>
<keyword evidence="1" id="KW-1003">Cell membrane</keyword>
<dbReference type="PANTHER" id="PTHR48090:SF3">
    <property type="entry name" value="UNDECAPRENYL-PHOSPHATE 4-DEOXY-4-FORMAMIDO-L-ARABINOSE TRANSFERASE"/>
    <property type="match status" value="1"/>
</dbReference>
<name>A0A1U9NME1_9BACT</name>
<evidence type="ECO:0000256" key="5">
    <source>
        <dbReference type="ARBA" id="ARBA00022985"/>
    </source>
</evidence>
<evidence type="ECO:0000256" key="7">
    <source>
        <dbReference type="ARBA" id="ARBA00023136"/>
    </source>
</evidence>
<gene>
    <name evidence="9" type="primary">arnC_1</name>
    <name evidence="9" type="ORF">STSP2_02183</name>
</gene>
<evidence type="ECO:0000256" key="6">
    <source>
        <dbReference type="ARBA" id="ARBA00022989"/>
    </source>
</evidence>
<dbReference type="RefSeq" id="WP_146662468.1">
    <property type="nucleotide sequence ID" value="NZ_CP019791.1"/>
</dbReference>
<keyword evidence="7" id="KW-0472">Membrane</keyword>